<evidence type="ECO:0000313" key="2">
    <source>
        <dbReference type="Proteomes" id="UP000224460"/>
    </source>
</evidence>
<comment type="caution">
    <text evidence="1">The sequence shown here is derived from an EMBL/GenBank/DDBJ whole genome shotgun (WGS) entry which is preliminary data.</text>
</comment>
<proteinExistence type="predicted"/>
<reference evidence="1" key="1">
    <citation type="submission" date="2017-10" db="EMBL/GenBank/DDBJ databases">
        <title>Genome sequence of cellulolytic Lachnospiraceae bacterium XHS1971 isolated from hotspring sediment.</title>
        <authorList>
            <person name="Vasudevan G."/>
            <person name="Joshi A.J."/>
            <person name="Hivarkar S."/>
            <person name="Lanjekar V.B."/>
            <person name="Dhakephalkar P.K."/>
            <person name="Dagar S."/>
        </authorList>
    </citation>
    <scope>NUCLEOTIDE SEQUENCE</scope>
    <source>
        <strain evidence="1">XHS1971</strain>
    </source>
</reference>
<dbReference type="Proteomes" id="UP000224460">
    <property type="component" value="Unassembled WGS sequence"/>
</dbReference>
<name>A0AC61D976_9FIRM</name>
<dbReference type="EMBL" id="PEDL01000032">
    <property type="protein sequence ID" value="PHV69350.1"/>
    <property type="molecule type" value="Genomic_DNA"/>
</dbReference>
<keyword evidence="2" id="KW-1185">Reference proteome</keyword>
<sequence length="492" mass="55209">MKENDKQLIRINKVFFTIGTVAATMLYIGYIKEYVLGVRSFNQVASIVGMMLIIHMLVIIEYFKDKASERLKWIGMICYLLIYAIGLICSKTNIVFITGLAVLLVCTLYLDEKLIKSANILAITINIVDLLNRIVLKKQITPEFITNYMVTIGALTIFTYGYYKLIYLINQMKKENNERIQDEMNKQNSLLKDVFQVIGVLDTNTDEMSSIVEAFSTSSFKVNEVMSQIADGSEEVTHSIQEQTEMTEIIRTLIEETANEFTTVKEVSEASQGYLQQGTDMMGSISEKNRRASKQNTSTYNIMRELKEKSEKVYGITELIAGISQQTNLLSLNAAIESARAGEAGKGFSVVADEIRKLSNQTQEFTANISEIILELVKKVEQAGEAVKELNTINEEQDKLVNATKEIFDEMFTNMKKSHQKVEEVDQKVDKIVSSNNKIANSINEISAVSEETSASAGEGSAIALSNLENAKRAQGYMQELLAVSEQLKKYL</sequence>
<evidence type="ECO:0000313" key="1">
    <source>
        <dbReference type="EMBL" id="PHV69350.1"/>
    </source>
</evidence>
<gene>
    <name evidence="1" type="ORF">CS063_16300</name>
</gene>
<organism evidence="1 2">
    <name type="scientific">Sporanaerobium hydrogeniformans</name>
    <dbReference type="NCBI Taxonomy" id="3072179"/>
    <lineage>
        <taxon>Bacteria</taxon>
        <taxon>Bacillati</taxon>
        <taxon>Bacillota</taxon>
        <taxon>Clostridia</taxon>
        <taxon>Lachnospirales</taxon>
        <taxon>Lachnospiraceae</taxon>
        <taxon>Sporanaerobium</taxon>
    </lineage>
</organism>
<protein>
    <submittedName>
        <fullName evidence="1">Uncharacterized protein</fullName>
    </submittedName>
</protein>
<accession>A0AC61D976</accession>